<dbReference type="PROSITE" id="PS51257">
    <property type="entry name" value="PROKAR_LIPOPROTEIN"/>
    <property type="match status" value="1"/>
</dbReference>
<dbReference type="AlphaFoldDB" id="H2CYR0"/>
<keyword evidence="1" id="KW-0732">Signal</keyword>
<proteinExistence type="evidence at transcript level"/>
<dbReference type="EMBL" id="JN315740">
    <property type="protein sequence ID" value="AEX09218.1"/>
    <property type="molecule type" value="mRNA"/>
</dbReference>
<sequence length="128" mass="14380">MKAVALPIAFVLFGCLFVPSLSQDYRCDLPRGPMRTIEQCVVEKSPEVLREAYFKFINCLEVDSMVDALDVVCNEIAQGLDPEQVQARFRRCEPSLIGIGGIPDEIIEEGNRAEKECEKLYGFSPFSE</sequence>
<reference evidence="2" key="1">
    <citation type="journal article" date="2012" name="Proteomics">
        <title>Molecular diversity of the telson and venom components from Pandinus cavimanus (Scorpionidae Latreille 1802): transcriptome, venomics and function.</title>
        <authorList>
            <person name="Diego-Garcia E."/>
            <person name="Peigneur S."/>
            <person name="Clynen E."/>
            <person name="Marien T."/>
            <person name="Czech L."/>
            <person name="Schoofs L."/>
            <person name="Tytgat J."/>
        </authorList>
    </citation>
    <scope>NUCLEOTIDE SEQUENCE</scope>
</reference>
<organism evidence="2">
    <name type="scientific">Pandinus cavimanus</name>
    <name type="common">Tanzanian red clawed scorpion</name>
    <dbReference type="NCBI Taxonomy" id="217261"/>
    <lineage>
        <taxon>Eukaryota</taxon>
        <taxon>Metazoa</taxon>
        <taxon>Ecdysozoa</taxon>
        <taxon>Arthropoda</taxon>
        <taxon>Chelicerata</taxon>
        <taxon>Arachnida</taxon>
        <taxon>Scorpiones</taxon>
        <taxon>Iurida</taxon>
        <taxon>Scorpionoidea</taxon>
        <taxon>Scorpionidae</taxon>
        <taxon>Pandininae</taxon>
        <taxon>Pandinus</taxon>
    </lineage>
</organism>
<feature type="signal peptide" evidence="1">
    <location>
        <begin position="1"/>
        <end position="22"/>
    </location>
</feature>
<protein>
    <submittedName>
        <fullName evidence="2">Uncharacterized protein</fullName>
    </submittedName>
</protein>
<evidence type="ECO:0000256" key="1">
    <source>
        <dbReference type="SAM" id="SignalP"/>
    </source>
</evidence>
<name>H2CYR0_PANCV</name>
<evidence type="ECO:0000313" key="2">
    <source>
        <dbReference type="EMBL" id="AEX09218.1"/>
    </source>
</evidence>
<accession>H2CYR0</accession>
<feature type="chain" id="PRO_5003560640" evidence="1">
    <location>
        <begin position="23"/>
        <end position="128"/>
    </location>
</feature>